<feature type="region of interest" description="Disordered" evidence="1">
    <location>
        <begin position="1"/>
        <end position="37"/>
    </location>
</feature>
<protein>
    <recommendedName>
        <fullName evidence="2">Protein kinase domain-containing protein</fullName>
    </recommendedName>
</protein>
<accession>A0A167FTD6</accession>
<feature type="compositionally biased region" description="Polar residues" evidence="1">
    <location>
        <begin position="1"/>
        <end position="18"/>
    </location>
</feature>
<gene>
    <name evidence="3" type="ORF">CALVIDRAFT_437938</name>
</gene>
<dbReference type="GO" id="GO:0005524">
    <property type="term" value="F:ATP binding"/>
    <property type="evidence" value="ECO:0007669"/>
    <property type="project" value="InterPro"/>
</dbReference>
<feature type="compositionally biased region" description="Polar residues" evidence="1">
    <location>
        <begin position="140"/>
        <end position="150"/>
    </location>
</feature>
<evidence type="ECO:0000259" key="2">
    <source>
        <dbReference type="PROSITE" id="PS50011"/>
    </source>
</evidence>
<evidence type="ECO:0000256" key="1">
    <source>
        <dbReference type="SAM" id="MobiDB-lite"/>
    </source>
</evidence>
<name>A0A167FTD6_CALVF</name>
<dbReference type="InterPro" id="IPR000719">
    <property type="entry name" value="Prot_kinase_dom"/>
</dbReference>
<organism evidence="3 4">
    <name type="scientific">Calocera viscosa (strain TUFC12733)</name>
    <dbReference type="NCBI Taxonomy" id="1330018"/>
    <lineage>
        <taxon>Eukaryota</taxon>
        <taxon>Fungi</taxon>
        <taxon>Dikarya</taxon>
        <taxon>Basidiomycota</taxon>
        <taxon>Agaricomycotina</taxon>
        <taxon>Dacrymycetes</taxon>
        <taxon>Dacrymycetales</taxon>
        <taxon>Dacrymycetaceae</taxon>
        <taxon>Calocera</taxon>
    </lineage>
</organism>
<evidence type="ECO:0000313" key="4">
    <source>
        <dbReference type="Proteomes" id="UP000076738"/>
    </source>
</evidence>
<dbReference type="AlphaFoldDB" id="A0A167FTD6"/>
<feature type="region of interest" description="Disordered" evidence="1">
    <location>
        <begin position="135"/>
        <end position="156"/>
    </location>
</feature>
<feature type="domain" description="Protein kinase" evidence="2">
    <location>
        <begin position="362"/>
        <end position="727"/>
    </location>
</feature>
<dbReference type="PROSITE" id="PS50011">
    <property type="entry name" value="PROTEIN_KINASE_DOM"/>
    <property type="match status" value="1"/>
</dbReference>
<dbReference type="Pfam" id="PF17667">
    <property type="entry name" value="Pkinase_fungal"/>
    <property type="match status" value="1"/>
</dbReference>
<dbReference type="GO" id="GO:0004672">
    <property type="term" value="F:protein kinase activity"/>
    <property type="evidence" value="ECO:0007669"/>
    <property type="project" value="InterPro"/>
</dbReference>
<dbReference type="PANTHER" id="PTHR38248">
    <property type="entry name" value="FUNK1 6"/>
    <property type="match status" value="1"/>
</dbReference>
<dbReference type="EMBL" id="KV417363">
    <property type="protein sequence ID" value="KZO89826.1"/>
    <property type="molecule type" value="Genomic_DNA"/>
</dbReference>
<dbReference type="Gene3D" id="1.10.510.10">
    <property type="entry name" value="Transferase(Phosphotransferase) domain 1"/>
    <property type="match status" value="1"/>
</dbReference>
<dbReference type="OrthoDB" id="3260094at2759"/>
<dbReference type="Proteomes" id="UP000076738">
    <property type="component" value="Unassembled WGS sequence"/>
</dbReference>
<dbReference type="PANTHER" id="PTHR38248:SF2">
    <property type="entry name" value="FUNK1 11"/>
    <property type="match status" value="1"/>
</dbReference>
<dbReference type="InterPro" id="IPR011009">
    <property type="entry name" value="Kinase-like_dom_sf"/>
</dbReference>
<evidence type="ECO:0000313" key="3">
    <source>
        <dbReference type="EMBL" id="KZO89826.1"/>
    </source>
</evidence>
<dbReference type="InterPro" id="IPR040976">
    <property type="entry name" value="Pkinase_fungal"/>
</dbReference>
<sequence>MAEPTTPSRSRTSQQAPPTTYPRASRATSKPEFDSGLHDDRSKILLADTPRYQLPLPVFLNLLPRASAASQLDWSNILAQREYADRFDAAFAGLPGTPTYDSKRHEDEVFHGIHAVFDTMVQVCHEHRCTGPKLMYVSRPTRSPGNSTKPDGTKPDGQLCLPDSEPGDHGVYPWASTFGTAEYKRENTPKSVKDNDGKAQWGLGNQLWQVPDRLIAWAFTIEHSSVRWWIATRSGVYESSRFDMNEQRHHFLQGLSSLAYATDQELGWDTVNMDRPDVDTPLYKAAEQQARRFQESLPHEHGATAMRPLTITLIGARYLAFSLIADHRARGIEGSGCRVLAASKLNDDDSLNEKRYAIKIVWRCVDRLSEGKIYESIMSHPQHSSARPDDVQQYFVKIVQYQDFQDIHEKILNGIDVNQAVKIDAVSSSTTFRSESAGSLYSSSRLNSEAPGPREYTPVQNRVYSITVSEYAGRPMHHQFDRGKVTSAYIGILNAFRFLVRLKYNHRDGSPGNFMVDDKGLGRLGDLEFAKLFGGDVSTTGERTGTPHFMANEVYSRQYLFTKKASSEEPPPLRHNPGHDLESVFRTFLYQLLLTVNRVGGTSKQSDLQREAIHTFFGDKGRLPWGSHQPCSRLRKVFSSEPEKQVLTIIELAVVALHEAQGEFSDLSVEQQSAQFTDFWLPRVDAVIADFKKIGGLLTDQNTMALYEWRKREHVEEDNESSKKRRK</sequence>
<proteinExistence type="predicted"/>
<reference evidence="3 4" key="1">
    <citation type="journal article" date="2016" name="Mol. Biol. Evol.">
        <title>Comparative Genomics of Early-Diverging Mushroom-Forming Fungi Provides Insights into the Origins of Lignocellulose Decay Capabilities.</title>
        <authorList>
            <person name="Nagy L.G."/>
            <person name="Riley R."/>
            <person name="Tritt A."/>
            <person name="Adam C."/>
            <person name="Daum C."/>
            <person name="Floudas D."/>
            <person name="Sun H."/>
            <person name="Yadav J.S."/>
            <person name="Pangilinan J."/>
            <person name="Larsson K.H."/>
            <person name="Matsuura K."/>
            <person name="Barry K."/>
            <person name="Labutti K."/>
            <person name="Kuo R."/>
            <person name="Ohm R.A."/>
            <person name="Bhattacharya S.S."/>
            <person name="Shirouzu T."/>
            <person name="Yoshinaga Y."/>
            <person name="Martin F.M."/>
            <person name="Grigoriev I.V."/>
            <person name="Hibbett D.S."/>
        </authorList>
    </citation>
    <scope>NUCLEOTIDE SEQUENCE [LARGE SCALE GENOMIC DNA]</scope>
    <source>
        <strain evidence="3 4">TUFC12733</strain>
    </source>
</reference>
<dbReference type="SUPFAM" id="SSF56112">
    <property type="entry name" value="Protein kinase-like (PK-like)"/>
    <property type="match status" value="1"/>
</dbReference>
<dbReference type="STRING" id="1330018.A0A167FTD6"/>
<keyword evidence="4" id="KW-1185">Reference proteome</keyword>